<dbReference type="InterPro" id="IPR019734">
    <property type="entry name" value="TPR_rpt"/>
</dbReference>
<dbReference type="PANTHER" id="PTHR44858:SF1">
    <property type="entry name" value="UDP-N-ACETYLGLUCOSAMINE--PEPTIDE N-ACETYLGLUCOSAMINYLTRANSFERASE SPINDLY-RELATED"/>
    <property type="match status" value="1"/>
</dbReference>
<keyword evidence="2" id="KW-0802">TPR repeat</keyword>
<keyword evidence="3" id="KW-0732">Signal</keyword>
<feature type="chain" id="PRO_5045065804" evidence="3">
    <location>
        <begin position="19"/>
        <end position="182"/>
    </location>
</feature>
<evidence type="ECO:0000313" key="4">
    <source>
        <dbReference type="EMBL" id="MFH0254280.1"/>
    </source>
</evidence>
<evidence type="ECO:0000313" key="5">
    <source>
        <dbReference type="Proteomes" id="UP001607157"/>
    </source>
</evidence>
<proteinExistence type="predicted"/>
<keyword evidence="1" id="KW-0677">Repeat</keyword>
<evidence type="ECO:0000256" key="1">
    <source>
        <dbReference type="ARBA" id="ARBA00022737"/>
    </source>
</evidence>
<sequence length="182" mass="19696">MKHLAFALALAAPAAASADCPAPPDHSDALAALIEEAQAAPGRAEGMAVSDKMWALWAEAPDTRAQELLDEGMERRQSFDYDGALTAFEALVDYCPDYAEGYNQRAFIRYLREDYEAALPDLDAALERTPRHVAALTGKALTLVALGRKGEAALALRAALEMNPWLSERALLPVLEQTEDAL</sequence>
<gene>
    <name evidence="4" type="ORF">ACGRVM_10270</name>
</gene>
<feature type="signal peptide" evidence="3">
    <location>
        <begin position="1"/>
        <end position="18"/>
    </location>
</feature>
<evidence type="ECO:0000256" key="2">
    <source>
        <dbReference type="ARBA" id="ARBA00022803"/>
    </source>
</evidence>
<keyword evidence="5" id="KW-1185">Reference proteome</keyword>
<dbReference type="Proteomes" id="UP001607157">
    <property type="component" value="Unassembled WGS sequence"/>
</dbReference>
<dbReference type="SMART" id="SM00028">
    <property type="entry name" value="TPR"/>
    <property type="match status" value="3"/>
</dbReference>
<evidence type="ECO:0000256" key="3">
    <source>
        <dbReference type="SAM" id="SignalP"/>
    </source>
</evidence>
<dbReference type="SUPFAM" id="SSF48452">
    <property type="entry name" value="TPR-like"/>
    <property type="match status" value="1"/>
</dbReference>
<accession>A0ABW7I8I1</accession>
<protein>
    <submittedName>
        <fullName evidence="4">Tetratricopeptide repeat protein</fullName>
    </submittedName>
</protein>
<organism evidence="4 5">
    <name type="scientific">Roseovarius aquimarinus</name>
    <dbReference type="NCBI Taxonomy" id="1229156"/>
    <lineage>
        <taxon>Bacteria</taxon>
        <taxon>Pseudomonadati</taxon>
        <taxon>Pseudomonadota</taxon>
        <taxon>Alphaproteobacteria</taxon>
        <taxon>Rhodobacterales</taxon>
        <taxon>Roseobacteraceae</taxon>
        <taxon>Roseovarius</taxon>
    </lineage>
</organism>
<reference evidence="4 5" key="1">
    <citation type="submission" date="2024-10" db="EMBL/GenBank/DDBJ databases">
        <authorList>
            <person name="Yang X.-N."/>
        </authorList>
    </citation>
    <scope>NUCLEOTIDE SEQUENCE [LARGE SCALE GENOMIC DNA]</scope>
    <source>
        <strain evidence="4 5">CAU 1059</strain>
    </source>
</reference>
<name>A0ABW7I8I1_9RHOB</name>
<dbReference type="Gene3D" id="1.25.40.10">
    <property type="entry name" value="Tetratricopeptide repeat domain"/>
    <property type="match status" value="1"/>
</dbReference>
<dbReference type="EMBL" id="JBIHMM010000002">
    <property type="protein sequence ID" value="MFH0254280.1"/>
    <property type="molecule type" value="Genomic_DNA"/>
</dbReference>
<dbReference type="RefSeq" id="WP_377170204.1">
    <property type="nucleotide sequence ID" value="NZ_JBHTJC010000002.1"/>
</dbReference>
<comment type="caution">
    <text evidence="4">The sequence shown here is derived from an EMBL/GenBank/DDBJ whole genome shotgun (WGS) entry which is preliminary data.</text>
</comment>
<dbReference type="InterPro" id="IPR050498">
    <property type="entry name" value="Ycf3"/>
</dbReference>
<dbReference type="InterPro" id="IPR011990">
    <property type="entry name" value="TPR-like_helical_dom_sf"/>
</dbReference>
<dbReference type="PANTHER" id="PTHR44858">
    <property type="entry name" value="TETRATRICOPEPTIDE REPEAT PROTEIN 6"/>
    <property type="match status" value="1"/>
</dbReference>
<dbReference type="Pfam" id="PF13181">
    <property type="entry name" value="TPR_8"/>
    <property type="match status" value="1"/>
</dbReference>